<dbReference type="AlphaFoldDB" id="A0A9W6NMD5"/>
<protein>
    <submittedName>
        <fullName evidence="1">Uncharacterized protein</fullName>
    </submittedName>
</protein>
<keyword evidence="2" id="KW-1185">Reference proteome</keyword>
<proteinExistence type="predicted"/>
<reference evidence="1" key="1">
    <citation type="journal article" date="2014" name="Int. J. Syst. Evol. Microbiol.">
        <title>Complete genome sequence of Corynebacterium casei LMG S-19264T (=DSM 44701T), isolated from a smear-ripened cheese.</title>
        <authorList>
            <consortium name="US DOE Joint Genome Institute (JGI-PGF)"/>
            <person name="Walter F."/>
            <person name="Albersmeier A."/>
            <person name="Kalinowski J."/>
            <person name="Ruckert C."/>
        </authorList>
    </citation>
    <scope>NUCLEOTIDE SEQUENCE</scope>
    <source>
        <strain evidence="1">VKM Ac-1321</strain>
    </source>
</reference>
<dbReference type="Proteomes" id="UP001143480">
    <property type="component" value="Unassembled WGS sequence"/>
</dbReference>
<reference evidence="1" key="2">
    <citation type="submission" date="2023-01" db="EMBL/GenBank/DDBJ databases">
        <authorList>
            <person name="Sun Q."/>
            <person name="Evtushenko L."/>
        </authorList>
    </citation>
    <scope>NUCLEOTIDE SEQUENCE</scope>
    <source>
        <strain evidence="1">VKM Ac-1321</strain>
    </source>
</reference>
<evidence type="ECO:0000313" key="1">
    <source>
        <dbReference type="EMBL" id="GLL02053.1"/>
    </source>
</evidence>
<comment type="caution">
    <text evidence="1">The sequence shown here is derived from an EMBL/GenBank/DDBJ whole genome shotgun (WGS) entry which is preliminary data.</text>
</comment>
<gene>
    <name evidence="1" type="ORF">GCM10017581_037950</name>
</gene>
<evidence type="ECO:0000313" key="2">
    <source>
        <dbReference type="Proteomes" id="UP001143480"/>
    </source>
</evidence>
<organism evidence="1 2">
    <name type="scientific">Dactylosporangium matsuzakiense</name>
    <dbReference type="NCBI Taxonomy" id="53360"/>
    <lineage>
        <taxon>Bacteria</taxon>
        <taxon>Bacillati</taxon>
        <taxon>Actinomycetota</taxon>
        <taxon>Actinomycetes</taxon>
        <taxon>Micromonosporales</taxon>
        <taxon>Micromonosporaceae</taxon>
        <taxon>Dactylosporangium</taxon>
    </lineage>
</organism>
<accession>A0A9W6NMD5</accession>
<dbReference type="RefSeq" id="WP_261963235.1">
    <property type="nucleotide sequence ID" value="NZ_BAAAXA010000003.1"/>
</dbReference>
<sequence length="49" mass="5550">MKRGAERVALMVLKRSAEVSCPFAELEGRERPDAAHVREALELRSRTAR</sequence>
<name>A0A9W6NMD5_9ACTN</name>
<dbReference type="EMBL" id="BSFP01000020">
    <property type="protein sequence ID" value="GLL02053.1"/>
    <property type="molecule type" value="Genomic_DNA"/>
</dbReference>